<name>A0ABR2LRQ6_9ASPA</name>
<feature type="signal peptide" evidence="1">
    <location>
        <begin position="1"/>
        <end position="27"/>
    </location>
</feature>
<accession>A0ABR2LRQ6</accession>
<sequence length="130" mass="14037">MANSSSAATCAAAAAALLLVLAAVASATEAPQGSLHAERLAPRPSVDCEQVLRTFVLCFPNDKEIMKFFTGHLKNLQPECCELFSVFIEKCARKDLPYRESANYLFDMSCDPRFSAAPAPQPAAADADYF</sequence>
<dbReference type="EMBL" id="JBBWWR010000016">
    <property type="protein sequence ID" value="KAK8948150.1"/>
    <property type="molecule type" value="Genomic_DNA"/>
</dbReference>
<gene>
    <name evidence="2" type="ORF">KSP40_PGU013330</name>
</gene>
<evidence type="ECO:0000256" key="1">
    <source>
        <dbReference type="SAM" id="SignalP"/>
    </source>
</evidence>
<organism evidence="2 3">
    <name type="scientific">Platanthera guangdongensis</name>
    <dbReference type="NCBI Taxonomy" id="2320717"/>
    <lineage>
        <taxon>Eukaryota</taxon>
        <taxon>Viridiplantae</taxon>
        <taxon>Streptophyta</taxon>
        <taxon>Embryophyta</taxon>
        <taxon>Tracheophyta</taxon>
        <taxon>Spermatophyta</taxon>
        <taxon>Magnoliopsida</taxon>
        <taxon>Liliopsida</taxon>
        <taxon>Asparagales</taxon>
        <taxon>Orchidaceae</taxon>
        <taxon>Orchidoideae</taxon>
        <taxon>Orchideae</taxon>
        <taxon>Orchidinae</taxon>
        <taxon>Platanthera</taxon>
    </lineage>
</organism>
<reference evidence="2 3" key="1">
    <citation type="journal article" date="2022" name="Nat. Plants">
        <title>Genomes of leafy and leafless Platanthera orchids illuminate the evolution of mycoheterotrophy.</title>
        <authorList>
            <person name="Li M.H."/>
            <person name="Liu K.W."/>
            <person name="Li Z."/>
            <person name="Lu H.C."/>
            <person name="Ye Q.L."/>
            <person name="Zhang D."/>
            <person name="Wang J.Y."/>
            <person name="Li Y.F."/>
            <person name="Zhong Z.M."/>
            <person name="Liu X."/>
            <person name="Yu X."/>
            <person name="Liu D.K."/>
            <person name="Tu X.D."/>
            <person name="Liu B."/>
            <person name="Hao Y."/>
            <person name="Liao X.Y."/>
            <person name="Jiang Y.T."/>
            <person name="Sun W.H."/>
            <person name="Chen J."/>
            <person name="Chen Y.Q."/>
            <person name="Ai Y."/>
            <person name="Zhai J.W."/>
            <person name="Wu S.S."/>
            <person name="Zhou Z."/>
            <person name="Hsiao Y.Y."/>
            <person name="Wu W.L."/>
            <person name="Chen Y.Y."/>
            <person name="Lin Y.F."/>
            <person name="Hsu J.L."/>
            <person name="Li C.Y."/>
            <person name="Wang Z.W."/>
            <person name="Zhao X."/>
            <person name="Zhong W.Y."/>
            <person name="Ma X.K."/>
            <person name="Ma L."/>
            <person name="Huang J."/>
            <person name="Chen G.Z."/>
            <person name="Huang M.Z."/>
            <person name="Huang L."/>
            <person name="Peng D.H."/>
            <person name="Luo Y.B."/>
            <person name="Zou S.Q."/>
            <person name="Chen S.P."/>
            <person name="Lan S."/>
            <person name="Tsai W.C."/>
            <person name="Van de Peer Y."/>
            <person name="Liu Z.J."/>
        </authorList>
    </citation>
    <scope>NUCLEOTIDE SEQUENCE [LARGE SCALE GENOMIC DNA]</scope>
    <source>
        <strain evidence="2">Lor288</strain>
    </source>
</reference>
<protein>
    <submittedName>
        <fullName evidence="2">Uncharacterized protein</fullName>
    </submittedName>
</protein>
<evidence type="ECO:0000313" key="3">
    <source>
        <dbReference type="Proteomes" id="UP001412067"/>
    </source>
</evidence>
<proteinExistence type="predicted"/>
<dbReference type="Proteomes" id="UP001412067">
    <property type="component" value="Unassembled WGS sequence"/>
</dbReference>
<comment type="caution">
    <text evidence="2">The sequence shown here is derived from an EMBL/GenBank/DDBJ whole genome shotgun (WGS) entry which is preliminary data.</text>
</comment>
<keyword evidence="1" id="KW-0732">Signal</keyword>
<feature type="chain" id="PRO_5046773435" evidence="1">
    <location>
        <begin position="28"/>
        <end position="130"/>
    </location>
</feature>
<keyword evidence="3" id="KW-1185">Reference proteome</keyword>
<evidence type="ECO:0000313" key="2">
    <source>
        <dbReference type="EMBL" id="KAK8948150.1"/>
    </source>
</evidence>